<protein>
    <submittedName>
        <fullName evidence="1">Uncharacterized protein</fullName>
    </submittedName>
</protein>
<dbReference type="AlphaFoldDB" id="A0A7C0Y6H1"/>
<proteinExistence type="predicted"/>
<comment type="caution">
    <text evidence="1">The sequence shown here is derived from an EMBL/GenBank/DDBJ whole genome shotgun (WGS) entry which is preliminary data.</text>
</comment>
<dbReference type="Proteomes" id="UP000886289">
    <property type="component" value="Unassembled WGS sequence"/>
</dbReference>
<reference evidence="1" key="1">
    <citation type="journal article" date="2020" name="mSystems">
        <title>Genome- and Community-Level Interaction Insights into Carbon Utilization and Element Cycling Functions of Hydrothermarchaeota in Hydrothermal Sediment.</title>
        <authorList>
            <person name="Zhou Z."/>
            <person name="Liu Y."/>
            <person name="Xu W."/>
            <person name="Pan J."/>
            <person name="Luo Z.H."/>
            <person name="Li M."/>
        </authorList>
    </citation>
    <scope>NUCLEOTIDE SEQUENCE [LARGE SCALE GENOMIC DNA]</scope>
    <source>
        <strain evidence="1">HyVt-233</strain>
    </source>
</reference>
<accession>A0A7C0Y6H1</accession>
<gene>
    <name evidence="1" type="ORF">ENG63_02875</name>
</gene>
<organism evidence="1">
    <name type="scientific">Desulfofervidus auxilii</name>
    <dbReference type="NCBI Taxonomy" id="1621989"/>
    <lineage>
        <taxon>Bacteria</taxon>
        <taxon>Pseudomonadati</taxon>
        <taxon>Thermodesulfobacteriota</taxon>
        <taxon>Candidatus Desulfofervidia</taxon>
        <taxon>Candidatus Desulfofervidales</taxon>
        <taxon>Candidatus Desulfofervidaceae</taxon>
        <taxon>Candidatus Desulfofervidus</taxon>
    </lineage>
</organism>
<evidence type="ECO:0000313" key="1">
    <source>
        <dbReference type="EMBL" id="HDD43790.1"/>
    </source>
</evidence>
<sequence>MEELNIILNEDEKKIIQRKRWTKSSLDEHHKLCRKIFLEQIVPYLEKNPGYKQALLKRILPIVDEGNFYNKITDFLYCLSKKNLIERRKAGSTYELFLNCKIDQIKTFISSSADAWMRKTSTPSPRTRNIHCKFYPDWKERIVDYFGEDTIEILKSNYPNLDLGDIGHSLDFEMNDALKQILEKYWTDECEKELKKYLLKWGFFADETFTRTKYRKILGEKKLGELFNEVNQHAREIEISYCGELKFPLPSYHIPYYYIGSFKFKWGLKPEIVEKKCKYCNKNFIPIWDLSSMTDSIEKNYPQIKSLNEVDFCSQHALGNDLPWSHNHRSQCKITIPKEKMIQFIRELTDLIGFIPPSSFKEDLTYLNYLNKNEFNKAIILLNNMPPYKKSYYSPYGYKEVFGSWLKALIAAGILEKDSQQMIFGTKVLANDGHECLSLGEKTIDDWLYSNMIPHEKEPIYPGGYLRADWKVGKFFIEYWGLKGQEDYDKKILIKREIAKEYGIPLIEIYPKDLPNLETKLKILKT</sequence>
<dbReference type="EMBL" id="DRBS01000112">
    <property type="protein sequence ID" value="HDD43790.1"/>
    <property type="molecule type" value="Genomic_DNA"/>
</dbReference>
<name>A0A7C0Y6H1_DESA2</name>